<dbReference type="EMBL" id="MT144535">
    <property type="protein sequence ID" value="QJA54764.1"/>
    <property type="molecule type" value="Genomic_DNA"/>
</dbReference>
<organism evidence="1">
    <name type="scientific">viral metagenome</name>
    <dbReference type="NCBI Taxonomy" id="1070528"/>
    <lineage>
        <taxon>unclassified sequences</taxon>
        <taxon>metagenomes</taxon>
        <taxon>organismal metagenomes</taxon>
    </lineage>
</organism>
<dbReference type="EMBL" id="MT141904">
    <property type="protein sequence ID" value="QJA71842.1"/>
    <property type="molecule type" value="Genomic_DNA"/>
</dbReference>
<name>A0A6H2A4M0_9ZZZZ</name>
<accession>A0A6H2A4M0</accession>
<dbReference type="EMBL" id="MT141563">
    <property type="protein sequence ID" value="QJA66882.1"/>
    <property type="molecule type" value="Genomic_DNA"/>
</dbReference>
<protein>
    <submittedName>
        <fullName evidence="1">Uncharacterized protein</fullName>
    </submittedName>
</protein>
<reference evidence="1" key="1">
    <citation type="submission" date="2020-03" db="EMBL/GenBank/DDBJ databases">
        <title>The deep terrestrial virosphere.</title>
        <authorList>
            <person name="Holmfeldt K."/>
            <person name="Nilsson E."/>
            <person name="Simone D."/>
            <person name="Lopez-Fernandez M."/>
            <person name="Wu X."/>
            <person name="de Brujin I."/>
            <person name="Lundin D."/>
            <person name="Andersson A."/>
            <person name="Bertilsson S."/>
            <person name="Dopson M."/>
        </authorList>
    </citation>
    <scope>NUCLEOTIDE SEQUENCE</scope>
    <source>
        <strain evidence="3">MM415A03021</strain>
        <strain evidence="2">MM415B00319</strain>
        <strain evidence="1">TM448A05660</strain>
    </source>
</reference>
<evidence type="ECO:0000313" key="1">
    <source>
        <dbReference type="EMBL" id="QJA54764.1"/>
    </source>
</evidence>
<dbReference type="AlphaFoldDB" id="A0A6H2A4M0"/>
<sequence>MDEKRIRPVERCGNCRKRQERFCEEIGEFVPKKERRDGENPARECGCFKKK</sequence>
<evidence type="ECO:0000313" key="2">
    <source>
        <dbReference type="EMBL" id="QJA66882.1"/>
    </source>
</evidence>
<proteinExistence type="predicted"/>
<gene>
    <name evidence="3" type="ORF">MM415A03021_0006</name>
    <name evidence="2" type="ORF">MM415B00319_0012</name>
    <name evidence="1" type="ORF">TM448A05660_0011</name>
</gene>
<evidence type="ECO:0000313" key="3">
    <source>
        <dbReference type="EMBL" id="QJA71842.1"/>
    </source>
</evidence>